<proteinExistence type="predicted"/>
<feature type="chain" id="PRO_5047291129" evidence="2">
    <location>
        <begin position="18"/>
        <end position="253"/>
    </location>
</feature>
<evidence type="ECO:0000313" key="3">
    <source>
        <dbReference type="EMBL" id="MBT8764628.1"/>
    </source>
</evidence>
<dbReference type="Proteomes" id="UP001519667">
    <property type="component" value="Unassembled WGS sequence"/>
</dbReference>
<feature type="signal peptide" evidence="2">
    <location>
        <begin position="1"/>
        <end position="17"/>
    </location>
</feature>
<reference evidence="3 4" key="1">
    <citation type="submission" date="2021-04" db="EMBL/GenBank/DDBJ databases">
        <title>Pseudomonas boanensis sp. nov., a bacterium isolated from river water used for household purposes in Boane District, Mozambique.</title>
        <authorList>
            <person name="Nicklasson M."/>
            <person name="Martin-Rodriguez A.J."/>
            <person name="Thorell K."/>
            <person name="Neves L."/>
            <person name="Mussagy A."/>
            <person name="Rydberg H.A."/>
            <person name="Hernroth B."/>
            <person name="Svensson-Stadler L."/>
            <person name="Sjoling A."/>
        </authorList>
    </citation>
    <scope>NUCLEOTIDE SEQUENCE [LARGE SCALE GENOMIC DNA]</scope>
    <source>
        <strain evidence="3 4">DB1</strain>
    </source>
</reference>
<sequence length="253" mass="25421">MRNLCLLLALAAPLALAEGQVRVEAHNLLKLPARTGSLVLERVDVADHATLLIPAGITLLRIETLRMGQGSRLGIAPSEQPLRLEVVQGDVGAGSHITASGLAGSMQKAASAGRDLSLRLENVQVADMTLDVRGGIGAPGYQGLAGADGDTAGCLWGEASKGWDGQAGGDGQSGGAGGRVRLEVPQAFPVEALRVRLEGGAGGAAGEGGEGGRGGEGKGCLVYKAEAARDGRPGQPGRAGAPGNNGSLDVVRF</sequence>
<dbReference type="RefSeq" id="WP_215368604.1">
    <property type="nucleotide sequence ID" value="NZ_CP113889.1"/>
</dbReference>
<keyword evidence="4" id="KW-1185">Reference proteome</keyword>
<comment type="caution">
    <text evidence="3">The sequence shown here is derived from an EMBL/GenBank/DDBJ whole genome shotgun (WGS) entry which is preliminary data.</text>
</comment>
<gene>
    <name evidence="3" type="ORF">J7302_00440</name>
</gene>
<feature type="compositionally biased region" description="Low complexity" evidence="1">
    <location>
        <begin position="233"/>
        <end position="246"/>
    </location>
</feature>
<dbReference type="EMBL" id="JAGTIS010000001">
    <property type="protein sequence ID" value="MBT8764628.1"/>
    <property type="molecule type" value="Genomic_DNA"/>
</dbReference>
<keyword evidence="2" id="KW-0732">Signal</keyword>
<protein>
    <submittedName>
        <fullName evidence="3">Collagen-like protein</fullName>
    </submittedName>
</protein>
<feature type="region of interest" description="Disordered" evidence="1">
    <location>
        <begin position="227"/>
        <end position="253"/>
    </location>
</feature>
<evidence type="ECO:0000313" key="4">
    <source>
        <dbReference type="Proteomes" id="UP001519667"/>
    </source>
</evidence>
<name>A0ABS5XAB2_9GAMM</name>
<evidence type="ECO:0000256" key="2">
    <source>
        <dbReference type="SAM" id="SignalP"/>
    </source>
</evidence>
<accession>A0ABS5XAB2</accession>
<organism evidence="3 4">
    <name type="scientific">Metapseudomonas boanensis</name>
    <dbReference type="NCBI Taxonomy" id="2822138"/>
    <lineage>
        <taxon>Bacteria</taxon>
        <taxon>Pseudomonadati</taxon>
        <taxon>Pseudomonadota</taxon>
        <taxon>Gammaproteobacteria</taxon>
        <taxon>Pseudomonadales</taxon>
        <taxon>Pseudomonadaceae</taxon>
        <taxon>Metapseudomonas</taxon>
    </lineage>
</organism>
<evidence type="ECO:0000256" key="1">
    <source>
        <dbReference type="SAM" id="MobiDB-lite"/>
    </source>
</evidence>